<feature type="domain" description="Tyr recombinase" evidence="5">
    <location>
        <begin position="231"/>
        <end position="432"/>
    </location>
</feature>
<evidence type="ECO:0000259" key="6">
    <source>
        <dbReference type="PROSITE" id="PS51900"/>
    </source>
</evidence>
<dbReference type="SUPFAM" id="SSF56349">
    <property type="entry name" value="DNA breaking-rejoining enzymes"/>
    <property type="match status" value="1"/>
</dbReference>
<dbReference type="EMBL" id="LK996017">
    <property type="protein sequence ID" value="CDX01250.1"/>
    <property type="molecule type" value="Genomic_DNA"/>
</dbReference>
<dbReference type="GO" id="GO:0006310">
    <property type="term" value="P:DNA recombination"/>
    <property type="evidence" value="ECO:0007669"/>
    <property type="project" value="UniProtKB-KW"/>
</dbReference>
<accession>A0A098AYQ2</accession>
<dbReference type="GO" id="GO:0003677">
    <property type="term" value="F:DNA binding"/>
    <property type="evidence" value="ECO:0007669"/>
    <property type="project" value="UniProtKB-UniRule"/>
</dbReference>
<keyword evidence="1 3" id="KW-0238">DNA-binding</keyword>
<dbReference type="Gene3D" id="1.10.443.10">
    <property type="entry name" value="Intergrase catalytic core"/>
    <property type="match status" value="1"/>
</dbReference>
<dbReference type="PANTHER" id="PTHR30349">
    <property type="entry name" value="PHAGE INTEGRASE-RELATED"/>
    <property type="match status" value="1"/>
</dbReference>
<protein>
    <submittedName>
        <fullName evidence="7">Phage integrase protein</fullName>
    </submittedName>
</protein>
<dbReference type="PANTHER" id="PTHR30349:SF88">
    <property type="entry name" value="BLL1584 PROTEIN"/>
    <property type="match status" value="1"/>
</dbReference>
<evidence type="ECO:0000256" key="3">
    <source>
        <dbReference type="PROSITE-ProRule" id="PRU01248"/>
    </source>
</evidence>
<evidence type="ECO:0000256" key="4">
    <source>
        <dbReference type="SAM" id="MobiDB-lite"/>
    </source>
</evidence>
<dbReference type="PROSITE" id="PS51900">
    <property type="entry name" value="CB"/>
    <property type="match status" value="1"/>
</dbReference>
<dbReference type="InterPro" id="IPR011010">
    <property type="entry name" value="DNA_brk_join_enz"/>
</dbReference>
<dbReference type="InterPro" id="IPR010998">
    <property type="entry name" value="Integrase_recombinase_N"/>
</dbReference>
<keyword evidence="2" id="KW-0233">DNA recombination</keyword>
<sequence>MAHTRYDGIGKKGQAKFMLYYDGPKKPDGSRNQLTESFSVHPLPEKASGIINAEKKRKAGTANKTELLLLERFERQASELADLEAANKEKDIHNPNYIQPVEVNKEPFTKHSARWLEYKAGTARKGKRQPKTLWRYEQLLERINEFFGDDWVEEIDIDRVEEFYAWLAVQKKKKSKWQKTDPKETLSGQSQWHYHRCLYSILEYAVARGKLPSNPCRHVRPHEGPADSDEKKPDAYTAEEAAKIRELMEREPLKRRVFIQIALEVGARPEEIHALKWPDIDTKTRLIDFNKTWQYVPGKGSFEKQSLKNKHSRRKVKVSAATIFLLLQLKSEQESDEETAGSKWIDSQAVFADWQGKQLTATWAGNWWARWIRTTNLPVKTLYCLRHTCISLLIAAGANPLEIARLVGHANTEMIWRVYGHAIEKENFAGAEIVESLTRKQPKKSEAK</sequence>
<dbReference type="CDD" id="cd01189">
    <property type="entry name" value="INT_ICEBs1_C_like"/>
    <property type="match status" value="1"/>
</dbReference>
<evidence type="ECO:0000259" key="5">
    <source>
        <dbReference type="PROSITE" id="PS51898"/>
    </source>
</evidence>
<organism evidence="7">
    <name type="scientific">Desulfitobacterium hafniense</name>
    <name type="common">Desulfitobacterium frappieri</name>
    <dbReference type="NCBI Taxonomy" id="49338"/>
    <lineage>
        <taxon>Bacteria</taxon>
        <taxon>Bacillati</taxon>
        <taxon>Bacillota</taxon>
        <taxon>Clostridia</taxon>
        <taxon>Eubacteriales</taxon>
        <taxon>Desulfitobacteriaceae</taxon>
        <taxon>Desulfitobacterium</taxon>
    </lineage>
</organism>
<feature type="region of interest" description="Disordered" evidence="4">
    <location>
        <begin position="215"/>
        <end position="235"/>
    </location>
</feature>
<name>A0A098AYQ2_DESHA</name>
<dbReference type="AlphaFoldDB" id="A0A098AYQ2"/>
<dbReference type="InterPro" id="IPR013762">
    <property type="entry name" value="Integrase-like_cat_sf"/>
</dbReference>
<dbReference type="PROSITE" id="PS51898">
    <property type="entry name" value="TYR_RECOMBINASE"/>
    <property type="match status" value="1"/>
</dbReference>
<dbReference type="InterPro" id="IPR002104">
    <property type="entry name" value="Integrase_catalytic"/>
</dbReference>
<evidence type="ECO:0000256" key="1">
    <source>
        <dbReference type="ARBA" id="ARBA00023125"/>
    </source>
</evidence>
<feature type="domain" description="Core-binding (CB)" evidence="6">
    <location>
        <begin position="106"/>
        <end position="206"/>
    </location>
</feature>
<dbReference type="InterPro" id="IPR044068">
    <property type="entry name" value="CB"/>
</dbReference>
<dbReference type="Pfam" id="PF00589">
    <property type="entry name" value="Phage_integrase"/>
    <property type="match status" value="1"/>
</dbReference>
<evidence type="ECO:0000256" key="2">
    <source>
        <dbReference type="ARBA" id="ARBA00023172"/>
    </source>
</evidence>
<feature type="compositionally biased region" description="Basic and acidic residues" evidence="4">
    <location>
        <begin position="221"/>
        <end position="235"/>
    </location>
</feature>
<dbReference type="Gene3D" id="1.10.150.130">
    <property type="match status" value="1"/>
</dbReference>
<dbReference type="PATRIC" id="fig|49338.4.peg.1472"/>
<dbReference type="Pfam" id="PF13102">
    <property type="entry name" value="Phage_int_SAM_5"/>
    <property type="match status" value="1"/>
</dbReference>
<proteinExistence type="predicted"/>
<dbReference type="InterPro" id="IPR050090">
    <property type="entry name" value="Tyrosine_recombinase_XerCD"/>
</dbReference>
<gene>
    <name evidence="7" type="ORF">DPCES_1363</name>
</gene>
<dbReference type="InterPro" id="IPR025269">
    <property type="entry name" value="SAM-like_dom"/>
</dbReference>
<reference evidence="7" key="1">
    <citation type="submission" date="2014-07" db="EMBL/GenBank/DDBJ databases">
        <authorList>
            <person name="Hornung V.Bastian."/>
        </authorList>
    </citation>
    <scope>NUCLEOTIDE SEQUENCE</scope>
    <source>
        <strain evidence="7">PCE-S</strain>
    </source>
</reference>
<dbReference type="RefSeq" id="WP_208925427.1">
    <property type="nucleotide sequence ID" value="NZ_LK996017.1"/>
</dbReference>
<dbReference type="GO" id="GO:0015074">
    <property type="term" value="P:DNA integration"/>
    <property type="evidence" value="ECO:0007669"/>
    <property type="project" value="InterPro"/>
</dbReference>
<evidence type="ECO:0000313" key="7">
    <source>
        <dbReference type="EMBL" id="CDX01250.1"/>
    </source>
</evidence>